<evidence type="ECO:0000313" key="2">
    <source>
        <dbReference type="Proteomes" id="UP000326112"/>
    </source>
</evidence>
<dbReference type="EMBL" id="VUAZ01000015">
    <property type="protein sequence ID" value="MPR01209.1"/>
    <property type="molecule type" value="Genomic_DNA"/>
</dbReference>
<evidence type="ECO:0000313" key="1">
    <source>
        <dbReference type="EMBL" id="MPR01209.1"/>
    </source>
</evidence>
<gene>
    <name evidence="1" type="ORF">F0169_03435</name>
</gene>
<keyword evidence="2" id="KW-1185">Reference proteome</keyword>
<accession>A0A5N7KGF8</accession>
<proteinExistence type="predicted"/>
<comment type="caution">
    <text evidence="1">The sequence shown here is derived from an EMBL/GenBank/DDBJ whole genome shotgun (WGS) entry which is preliminary data.</text>
</comment>
<name>A0A5N7KGF8_9PSED</name>
<organism evidence="1 2">
    <name type="scientific">Pseudomonas kitaguniensis</name>
    <dbReference type="NCBI Taxonomy" id="2607908"/>
    <lineage>
        <taxon>Bacteria</taxon>
        <taxon>Pseudomonadati</taxon>
        <taxon>Pseudomonadota</taxon>
        <taxon>Gammaproteobacteria</taxon>
        <taxon>Pseudomonadales</taxon>
        <taxon>Pseudomonadaceae</taxon>
        <taxon>Pseudomonas</taxon>
    </lineage>
</organism>
<dbReference type="Proteomes" id="UP000326112">
    <property type="component" value="Unassembled WGS sequence"/>
</dbReference>
<reference evidence="1 2" key="2">
    <citation type="journal article" date="2023" name="Plant Pathol.">
        <title>Dismantling and reorganizing Pseudomonas marginalis sensu#lato.</title>
        <authorList>
            <person name="Sawada H."/>
            <person name="Fujikawa T."/>
            <person name="Satou M."/>
        </authorList>
    </citation>
    <scope>NUCLEOTIDE SEQUENCE [LARGE SCALE GENOMIC DNA]</scope>
    <source>
        <strain evidence="1 2">MAFF 212408</strain>
    </source>
</reference>
<dbReference type="RefSeq" id="WP_152745576.1">
    <property type="nucleotide sequence ID" value="NZ_VUAZ01000015.1"/>
</dbReference>
<reference evidence="1 2" key="1">
    <citation type="journal article" date="2020" name="Int. J. Syst. Evol. Microbiol.">
        <title>Pseudomonas kitaguniensis sp. nov., a pathogen causing bacterial rot of Welsh onion in Japan.</title>
        <authorList>
            <person name="Sawada H."/>
            <person name="Fujikawa T."/>
            <person name="Nishiwaki Y."/>
            <person name="Horita H."/>
        </authorList>
    </citation>
    <scope>NUCLEOTIDE SEQUENCE [LARGE SCALE GENOMIC DNA]</scope>
    <source>
        <strain evidence="1 2">MAFF 212408</strain>
    </source>
</reference>
<protein>
    <submittedName>
        <fullName evidence="1">Uncharacterized protein</fullName>
    </submittedName>
</protein>
<sequence>MAVQSEAILLALLEDMHLIVGLETQTVFPFDQEIHLDVKYSMLREDHWDEAERIVEPLLEKMYAAMKFDVAT</sequence>